<sequence length="123" mass="13556">MFLQFCIPSPTQTSYTSEFFLELGVGIGCGWCSIVARPMTRDQFRDATLVVGELKLAKKVCEGGESVVYSDELGRVLTETVGGRGEELSRVVNLQEAAVHPVKDSGTSNYELLNLMEQLVFLF</sequence>
<evidence type="ECO:0000313" key="2">
    <source>
        <dbReference type="Proteomes" id="UP001157006"/>
    </source>
</evidence>
<reference evidence="1 2" key="1">
    <citation type="submission" date="2023-01" db="EMBL/GenBank/DDBJ databases">
        <authorList>
            <person name="Kreplak J."/>
        </authorList>
    </citation>
    <scope>NUCLEOTIDE SEQUENCE [LARGE SCALE GENOMIC DNA]</scope>
</reference>
<dbReference type="Gene3D" id="3.40.50.2000">
    <property type="entry name" value="Glycogen Phosphorylase B"/>
    <property type="match status" value="1"/>
</dbReference>
<proteinExistence type="predicted"/>
<dbReference type="SUPFAM" id="SSF53756">
    <property type="entry name" value="UDP-Glycosyltransferase/glycogen phosphorylase"/>
    <property type="match status" value="1"/>
</dbReference>
<evidence type="ECO:0000313" key="1">
    <source>
        <dbReference type="EMBL" id="CAI8589578.1"/>
    </source>
</evidence>
<dbReference type="AlphaFoldDB" id="A0AAV0YX39"/>
<protein>
    <submittedName>
        <fullName evidence="1">Uncharacterized protein</fullName>
    </submittedName>
</protein>
<keyword evidence="2" id="KW-1185">Reference proteome</keyword>
<organism evidence="1 2">
    <name type="scientific">Vicia faba</name>
    <name type="common">Broad bean</name>
    <name type="synonym">Faba vulgaris</name>
    <dbReference type="NCBI Taxonomy" id="3906"/>
    <lineage>
        <taxon>Eukaryota</taxon>
        <taxon>Viridiplantae</taxon>
        <taxon>Streptophyta</taxon>
        <taxon>Embryophyta</taxon>
        <taxon>Tracheophyta</taxon>
        <taxon>Spermatophyta</taxon>
        <taxon>Magnoliopsida</taxon>
        <taxon>eudicotyledons</taxon>
        <taxon>Gunneridae</taxon>
        <taxon>Pentapetalae</taxon>
        <taxon>rosids</taxon>
        <taxon>fabids</taxon>
        <taxon>Fabales</taxon>
        <taxon>Fabaceae</taxon>
        <taxon>Papilionoideae</taxon>
        <taxon>50 kb inversion clade</taxon>
        <taxon>NPAAA clade</taxon>
        <taxon>Hologalegina</taxon>
        <taxon>IRL clade</taxon>
        <taxon>Fabeae</taxon>
        <taxon>Vicia</taxon>
    </lineage>
</organism>
<dbReference type="Proteomes" id="UP001157006">
    <property type="component" value="Chromosome 1L"/>
</dbReference>
<name>A0AAV0YX39_VICFA</name>
<dbReference type="EMBL" id="OX451736">
    <property type="protein sequence ID" value="CAI8589578.1"/>
    <property type="molecule type" value="Genomic_DNA"/>
</dbReference>
<gene>
    <name evidence="1" type="ORF">VFH_I399240</name>
</gene>
<accession>A0AAV0YX39</accession>